<sequence>MDSSYRGTNARDNAFIVIWYEKSGISVPFMQCTSEYPKQSFFRKIFGLSEELRIDSYNVEIGTGEKIYRKVVNTKEEIKNLFKNFYETGNIPDISDWEDTGIL</sequence>
<dbReference type="OrthoDB" id="882812at2"/>
<name>A0A510JA89_9FUSO</name>
<dbReference type="EMBL" id="AP019822">
    <property type="protein sequence ID" value="BBM36107.1"/>
    <property type="molecule type" value="Genomic_DNA"/>
</dbReference>
<reference evidence="1 2" key="1">
    <citation type="submission" date="2019-07" db="EMBL/GenBank/DDBJ databases">
        <title>Complete Genome Sequence of Leptotrichia goodfellowii Strain JCM 16774.</title>
        <authorList>
            <person name="Watanabe S."/>
            <person name="Cui L."/>
        </authorList>
    </citation>
    <scope>NUCLEOTIDE SEQUENCE [LARGE SCALE GENOMIC DNA]</scope>
    <source>
        <strain evidence="1 2">JCM16774</strain>
    </source>
</reference>
<dbReference type="STRING" id="714315.GCA_000516535_01030"/>
<evidence type="ECO:0000313" key="1">
    <source>
        <dbReference type="EMBL" id="BBM36107.1"/>
    </source>
</evidence>
<protein>
    <submittedName>
        <fullName evidence="1">Uncharacterized protein</fullName>
    </submittedName>
</protein>
<organism evidence="1 2">
    <name type="scientific">Pseudoleptotrichia goodfellowii</name>
    <dbReference type="NCBI Taxonomy" id="157692"/>
    <lineage>
        <taxon>Bacteria</taxon>
        <taxon>Fusobacteriati</taxon>
        <taxon>Fusobacteriota</taxon>
        <taxon>Fusobacteriia</taxon>
        <taxon>Fusobacteriales</taxon>
        <taxon>Leptotrichiaceae</taxon>
        <taxon>Pseudoleptotrichia</taxon>
    </lineage>
</organism>
<gene>
    <name evidence="1" type="ORF">JCM16774_1039</name>
</gene>
<dbReference type="RefSeq" id="WP_026737502.1">
    <property type="nucleotide sequence ID" value="NZ_AP019822.1"/>
</dbReference>
<dbReference type="KEGG" id="lgo:JCM16774_1039"/>
<dbReference type="Proteomes" id="UP000321606">
    <property type="component" value="Chromosome"/>
</dbReference>
<proteinExistence type="predicted"/>
<evidence type="ECO:0000313" key="2">
    <source>
        <dbReference type="Proteomes" id="UP000321606"/>
    </source>
</evidence>
<dbReference type="AlphaFoldDB" id="A0A510JA89"/>
<accession>A0A510JA89</accession>